<evidence type="ECO:0000256" key="8">
    <source>
        <dbReference type="ARBA" id="ARBA00023136"/>
    </source>
</evidence>
<dbReference type="InterPro" id="IPR027417">
    <property type="entry name" value="P-loop_NTPase"/>
</dbReference>
<keyword evidence="7 9" id="KW-1133">Transmembrane helix</keyword>
<dbReference type="PROSITE" id="PS00211">
    <property type="entry name" value="ABC_TRANSPORTER_1"/>
    <property type="match status" value="1"/>
</dbReference>
<dbReference type="InterPro" id="IPR003439">
    <property type="entry name" value="ABC_transporter-like_ATP-bd"/>
</dbReference>
<dbReference type="PANTHER" id="PTHR48041">
    <property type="entry name" value="ABC TRANSPORTER G FAMILY MEMBER 28"/>
    <property type="match status" value="1"/>
</dbReference>
<dbReference type="Gene3D" id="3.40.50.300">
    <property type="entry name" value="P-loop containing nucleotide triphosphate hydrolases"/>
    <property type="match status" value="1"/>
</dbReference>
<evidence type="ECO:0000256" key="1">
    <source>
        <dbReference type="ARBA" id="ARBA00004141"/>
    </source>
</evidence>
<evidence type="ECO:0000313" key="14">
    <source>
        <dbReference type="Proteomes" id="UP000279307"/>
    </source>
</evidence>
<dbReference type="Pfam" id="PF19055">
    <property type="entry name" value="ABC2_membrane_7"/>
    <property type="match status" value="1"/>
</dbReference>
<sequence length="639" mass="72306">MEPILESDVNGIAYKGNAYHEGGKRGVSGNGNEFTQMSYLSKQAAVDIEFNDLTYSVPKSRKESKMVLRGISGQFKSGELTAILGPSGAGKSTLLNILAGYKCTDIGGSITINGQPRDMQQFKKMSCYIMQNDLIQPKLTVLESMTFATELKLGRNKSSSQKRAAIEEILNTLRISEVRDTITDELSGGQKKRLTIALELVHNPPVIFLDEPTTGLDELSSSQCVDLLSGLARFGRTVVCSIHTPSASTFRKFDHVYVVAAGLCVYRGTGNNVIPFLRSIDIECPKHYNPADFLIEVSSGDYGYDLTERLLVCVETKSPIIPISRSKCEFESDKKDLKVFWFDQFKTLMRRMTLQHYRNRNYIYLKISLHVFLGLTIGLLFLNMGNDGSKTLFNFGFCFACLIVFLYIPMLPVLLHFPFEIQLMKREHFNRWYEFSAYYWALTIVSIPTQVVMALTYLLIVYFLTGQPLEWFRCCMFFGTCFICSFIADSIGHNIASIFNTVNSVFAGPAFTCPLMLLAVQGFGETSPLPLLQKVFMYISYIRYGLEALLVSLYGYDRPRMPCPPEKIYCHFNSPREVFNSILGTGSAPNFWVDLSALLIILVICKWILYYLLRQRVQPNKTFQMLNLIGKFIKSYFNG</sequence>
<dbReference type="SMART" id="SM00382">
    <property type="entry name" value="AAA"/>
    <property type="match status" value="1"/>
</dbReference>
<reference evidence="12" key="3">
    <citation type="submission" date="2018-07" db="EMBL/GenBank/DDBJ databases">
        <authorList>
            <person name="Mckenzie S.K."/>
            <person name="Kronauer D.J.C."/>
        </authorList>
    </citation>
    <scope>NUCLEOTIDE SEQUENCE</scope>
    <source>
        <strain evidence="12">Clonal line C1</strain>
    </source>
</reference>
<dbReference type="Proteomes" id="UP000279307">
    <property type="component" value="Chromosome 3"/>
</dbReference>
<feature type="domain" description="ABC transporter" evidence="10">
    <location>
        <begin position="48"/>
        <end position="286"/>
    </location>
</feature>
<dbReference type="InterPro" id="IPR043926">
    <property type="entry name" value="ABCG_dom"/>
</dbReference>
<dbReference type="Proteomes" id="UP000053097">
    <property type="component" value="Unassembled WGS sequence"/>
</dbReference>
<gene>
    <name evidence="12" type="ORF">DMN91_003014</name>
    <name evidence="11" type="ORF">X777_07262</name>
</gene>
<dbReference type="FunFam" id="3.40.50.300:FF:001077">
    <property type="entry name" value="Uncharacterized protein, isoform A"/>
    <property type="match status" value="1"/>
</dbReference>
<dbReference type="CDD" id="cd03213">
    <property type="entry name" value="ABCG_EPDR"/>
    <property type="match status" value="1"/>
</dbReference>
<dbReference type="EMBL" id="QOIP01000003">
    <property type="protein sequence ID" value="RLU24923.1"/>
    <property type="molecule type" value="Genomic_DNA"/>
</dbReference>
<feature type="transmembrane region" description="Helical" evidence="9">
    <location>
        <begin position="362"/>
        <end position="382"/>
    </location>
</feature>
<dbReference type="SUPFAM" id="SSF52540">
    <property type="entry name" value="P-loop containing nucleoside triphosphate hydrolases"/>
    <property type="match status" value="1"/>
</dbReference>
<reference evidence="12 14" key="2">
    <citation type="journal article" date="2018" name="Genome Res.">
        <title>The genomic architecture and molecular evolution of ant odorant receptors.</title>
        <authorList>
            <person name="McKenzie S.K."/>
            <person name="Kronauer D.J.C."/>
        </authorList>
    </citation>
    <scope>NUCLEOTIDE SEQUENCE [LARGE SCALE GENOMIC DNA]</scope>
    <source>
        <strain evidence="12">Clonal line C1</strain>
    </source>
</reference>
<protein>
    <submittedName>
        <fullName evidence="11">ATP-binding cassette sub-family G member</fullName>
    </submittedName>
</protein>
<dbReference type="OMA" id="LPCPKTY"/>
<dbReference type="InterPro" id="IPR050352">
    <property type="entry name" value="ABCG_transporters"/>
</dbReference>
<keyword evidence="6 11" id="KW-0067">ATP-binding</keyword>
<dbReference type="GO" id="GO:0016887">
    <property type="term" value="F:ATP hydrolysis activity"/>
    <property type="evidence" value="ECO:0007669"/>
    <property type="project" value="InterPro"/>
</dbReference>
<evidence type="ECO:0000256" key="5">
    <source>
        <dbReference type="ARBA" id="ARBA00022741"/>
    </source>
</evidence>
<evidence type="ECO:0000256" key="7">
    <source>
        <dbReference type="ARBA" id="ARBA00022989"/>
    </source>
</evidence>
<dbReference type="OrthoDB" id="66620at2759"/>
<evidence type="ECO:0000313" key="11">
    <source>
        <dbReference type="EMBL" id="EZA53084.1"/>
    </source>
</evidence>
<keyword evidence="3" id="KW-0813">Transport</keyword>
<keyword evidence="8 9" id="KW-0472">Membrane</keyword>
<evidence type="ECO:0000259" key="10">
    <source>
        <dbReference type="PROSITE" id="PS50893"/>
    </source>
</evidence>
<dbReference type="PROSITE" id="PS50893">
    <property type="entry name" value="ABC_TRANSPORTER_2"/>
    <property type="match status" value="1"/>
</dbReference>
<comment type="similarity">
    <text evidence="2">Belongs to the ABC transporter superfamily. ABCG family. Eye pigment precursor importer (TC 3.A.1.204) subfamily.</text>
</comment>
<dbReference type="EMBL" id="KK107295">
    <property type="protein sequence ID" value="EZA53084.1"/>
    <property type="molecule type" value="Genomic_DNA"/>
</dbReference>
<feature type="transmembrane region" description="Helical" evidence="9">
    <location>
        <begin position="504"/>
        <end position="523"/>
    </location>
</feature>
<dbReference type="GO" id="GO:0140359">
    <property type="term" value="F:ABC-type transporter activity"/>
    <property type="evidence" value="ECO:0007669"/>
    <property type="project" value="InterPro"/>
</dbReference>
<evidence type="ECO:0000256" key="6">
    <source>
        <dbReference type="ARBA" id="ARBA00022840"/>
    </source>
</evidence>
<dbReference type="Pfam" id="PF01061">
    <property type="entry name" value="ABC2_membrane"/>
    <property type="match status" value="1"/>
</dbReference>
<dbReference type="Pfam" id="PF00005">
    <property type="entry name" value="ABC_tran"/>
    <property type="match status" value="1"/>
</dbReference>
<dbReference type="GO" id="GO:0005886">
    <property type="term" value="C:plasma membrane"/>
    <property type="evidence" value="ECO:0007669"/>
    <property type="project" value="TreeGrafter"/>
</dbReference>
<evidence type="ECO:0000313" key="12">
    <source>
        <dbReference type="EMBL" id="RLU24923.1"/>
    </source>
</evidence>
<dbReference type="InterPro" id="IPR013525">
    <property type="entry name" value="ABC2_TM"/>
</dbReference>
<keyword evidence="4 9" id="KW-0812">Transmembrane</keyword>
<accession>A0A026WDF8</accession>
<evidence type="ECO:0000256" key="2">
    <source>
        <dbReference type="ARBA" id="ARBA00005814"/>
    </source>
</evidence>
<evidence type="ECO:0000256" key="4">
    <source>
        <dbReference type="ARBA" id="ARBA00022692"/>
    </source>
</evidence>
<dbReference type="GO" id="GO:0005524">
    <property type="term" value="F:ATP binding"/>
    <property type="evidence" value="ECO:0007669"/>
    <property type="project" value="UniProtKB-KW"/>
</dbReference>
<dbReference type="InterPro" id="IPR003593">
    <property type="entry name" value="AAA+_ATPase"/>
</dbReference>
<keyword evidence="13" id="KW-1185">Reference proteome</keyword>
<dbReference type="AlphaFoldDB" id="A0A026WDF8"/>
<dbReference type="PANTHER" id="PTHR48041:SF15">
    <property type="entry name" value="FI05267P"/>
    <property type="match status" value="1"/>
</dbReference>
<proteinExistence type="inferred from homology"/>
<reference evidence="11 13" key="1">
    <citation type="journal article" date="2014" name="Curr. Biol.">
        <title>The genome of the clonal raider ant Cerapachys biroi.</title>
        <authorList>
            <person name="Oxley P.R."/>
            <person name="Ji L."/>
            <person name="Fetter-Pruneda I."/>
            <person name="McKenzie S.K."/>
            <person name="Li C."/>
            <person name="Hu H."/>
            <person name="Zhang G."/>
            <person name="Kronauer D.J."/>
        </authorList>
    </citation>
    <scope>NUCLEOTIDE SEQUENCE [LARGE SCALE GENOMIC DNA]</scope>
</reference>
<keyword evidence="5" id="KW-0547">Nucleotide-binding</keyword>
<comment type="subcellular location">
    <subcellularLocation>
        <location evidence="1">Membrane</location>
        <topology evidence="1">Multi-pass membrane protein</topology>
    </subcellularLocation>
</comment>
<evidence type="ECO:0000256" key="9">
    <source>
        <dbReference type="SAM" id="Phobius"/>
    </source>
</evidence>
<feature type="transmembrane region" description="Helical" evidence="9">
    <location>
        <begin position="471"/>
        <end position="492"/>
    </location>
</feature>
<feature type="transmembrane region" description="Helical" evidence="9">
    <location>
        <begin position="394"/>
        <end position="417"/>
    </location>
</feature>
<feature type="transmembrane region" description="Helical" evidence="9">
    <location>
        <begin position="591"/>
        <end position="613"/>
    </location>
</feature>
<dbReference type="InterPro" id="IPR017871">
    <property type="entry name" value="ABC_transporter-like_CS"/>
</dbReference>
<feature type="transmembrane region" description="Helical" evidence="9">
    <location>
        <begin position="437"/>
        <end position="464"/>
    </location>
</feature>
<name>A0A026WDF8_OOCBI</name>
<evidence type="ECO:0000256" key="3">
    <source>
        <dbReference type="ARBA" id="ARBA00022448"/>
    </source>
</evidence>
<organism evidence="11 13">
    <name type="scientific">Ooceraea biroi</name>
    <name type="common">Clonal raider ant</name>
    <name type="synonym">Cerapachys biroi</name>
    <dbReference type="NCBI Taxonomy" id="2015173"/>
    <lineage>
        <taxon>Eukaryota</taxon>
        <taxon>Metazoa</taxon>
        <taxon>Ecdysozoa</taxon>
        <taxon>Arthropoda</taxon>
        <taxon>Hexapoda</taxon>
        <taxon>Insecta</taxon>
        <taxon>Pterygota</taxon>
        <taxon>Neoptera</taxon>
        <taxon>Endopterygota</taxon>
        <taxon>Hymenoptera</taxon>
        <taxon>Apocrita</taxon>
        <taxon>Aculeata</taxon>
        <taxon>Formicoidea</taxon>
        <taxon>Formicidae</taxon>
        <taxon>Dorylinae</taxon>
        <taxon>Ooceraea</taxon>
    </lineage>
</organism>
<evidence type="ECO:0000313" key="13">
    <source>
        <dbReference type="Proteomes" id="UP000053097"/>
    </source>
</evidence>